<proteinExistence type="predicted"/>
<organism evidence="1 2">
    <name type="scientific">Recurvomyces mirabilis</name>
    <dbReference type="NCBI Taxonomy" id="574656"/>
    <lineage>
        <taxon>Eukaryota</taxon>
        <taxon>Fungi</taxon>
        <taxon>Dikarya</taxon>
        <taxon>Ascomycota</taxon>
        <taxon>Pezizomycotina</taxon>
        <taxon>Dothideomycetes</taxon>
        <taxon>Dothideomycetidae</taxon>
        <taxon>Mycosphaerellales</taxon>
        <taxon>Teratosphaeriaceae</taxon>
        <taxon>Recurvomyces</taxon>
    </lineage>
</organism>
<evidence type="ECO:0000313" key="2">
    <source>
        <dbReference type="Proteomes" id="UP001274830"/>
    </source>
</evidence>
<accession>A0AAE0TVG6</accession>
<sequence>MSDRFANYWGHLHDLDNRVAGPDSWSVVLRRTSQQNWEVVGAKAKDRSPSLWKPCSIDFHPYDRPGINRAWICLLNSEIQASAALGSVGAGNFVPLTREELKGLNFLSSIVDAG</sequence>
<dbReference type="AlphaFoldDB" id="A0AAE0TVG6"/>
<protein>
    <submittedName>
        <fullName evidence="1">Uncharacterized protein</fullName>
    </submittedName>
</protein>
<dbReference type="Proteomes" id="UP001274830">
    <property type="component" value="Unassembled WGS sequence"/>
</dbReference>
<reference evidence="1" key="1">
    <citation type="submission" date="2023-07" db="EMBL/GenBank/DDBJ databases">
        <title>Black Yeasts Isolated from many extreme environments.</title>
        <authorList>
            <person name="Coleine C."/>
            <person name="Stajich J.E."/>
            <person name="Selbmann L."/>
        </authorList>
    </citation>
    <scope>NUCLEOTIDE SEQUENCE</scope>
    <source>
        <strain evidence="1">CCFEE 5485</strain>
    </source>
</reference>
<comment type="caution">
    <text evidence="1">The sequence shown here is derived from an EMBL/GenBank/DDBJ whole genome shotgun (WGS) entry which is preliminary data.</text>
</comment>
<name>A0AAE0TVG6_9PEZI</name>
<evidence type="ECO:0000313" key="1">
    <source>
        <dbReference type="EMBL" id="KAK3672749.1"/>
    </source>
</evidence>
<keyword evidence="2" id="KW-1185">Reference proteome</keyword>
<dbReference type="EMBL" id="JAUTXT010000030">
    <property type="protein sequence ID" value="KAK3672749.1"/>
    <property type="molecule type" value="Genomic_DNA"/>
</dbReference>
<gene>
    <name evidence="1" type="ORF">LTR78_007335</name>
</gene>